<accession>A0A1M4J8R6</accession>
<gene>
    <name evidence="7" type="ORF">XTGNCPPB3709_2005</name>
</gene>
<evidence type="ECO:0000256" key="2">
    <source>
        <dbReference type="ARBA" id="ARBA00022670"/>
    </source>
</evidence>
<evidence type="ECO:0000313" key="7">
    <source>
        <dbReference type="EMBL" id="SBV88072.1"/>
    </source>
</evidence>
<dbReference type="GO" id="GO:0004252">
    <property type="term" value="F:serine-type endopeptidase activity"/>
    <property type="evidence" value="ECO:0007669"/>
    <property type="project" value="InterPro"/>
</dbReference>
<keyword evidence="4" id="KW-0720">Serine protease</keyword>
<dbReference type="Proteomes" id="UP000184997">
    <property type="component" value="Unassembled WGS sequence"/>
</dbReference>
<comment type="caution">
    <text evidence="5">Lacks conserved residue(s) required for the propagation of feature annotation.</text>
</comment>
<proteinExistence type="inferred from homology"/>
<evidence type="ECO:0000313" key="8">
    <source>
        <dbReference type="Proteomes" id="UP000184997"/>
    </source>
</evidence>
<keyword evidence="2" id="KW-0645">Protease</keyword>
<protein>
    <submittedName>
        <fullName evidence="7">Serine peptidase</fullName>
    </submittedName>
</protein>
<evidence type="ECO:0000259" key="6">
    <source>
        <dbReference type="Pfam" id="PF00082"/>
    </source>
</evidence>
<evidence type="ECO:0000256" key="5">
    <source>
        <dbReference type="PROSITE-ProRule" id="PRU01240"/>
    </source>
</evidence>
<dbReference type="GO" id="GO:0006508">
    <property type="term" value="P:proteolysis"/>
    <property type="evidence" value="ECO:0007669"/>
    <property type="project" value="UniProtKB-KW"/>
</dbReference>
<dbReference type="AlphaFoldDB" id="A0A1M4J8R6"/>
<name>A0A1M4J8R6_9XANT</name>
<dbReference type="PANTHER" id="PTHR43806">
    <property type="entry name" value="PEPTIDASE S8"/>
    <property type="match status" value="1"/>
</dbReference>
<dbReference type="InterPro" id="IPR050131">
    <property type="entry name" value="Peptidase_S8_subtilisin-like"/>
</dbReference>
<dbReference type="EMBL" id="FLUK01000155">
    <property type="protein sequence ID" value="SBV88072.1"/>
    <property type="molecule type" value="Genomic_DNA"/>
</dbReference>
<feature type="domain" description="Peptidase S8/S53" evidence="6">
    <location>
        <begin position="1"/>
        <end position="216"/>
    </location>
</feature>
<sequence>MAPQARLYGLKVLDDDGNGRDSWIIKGVQQVAEINERAGELVIHGVNLSLGGYFDAESYGCGFTPLCNELRRLWRQGVVVVIAAGNDGLAWLVQNDGQAYPLNLDLSIGDPANLEEALAVGSVHKSSPHSYGVSYFSSRGPTADGRHKPDLVAPGEKIVSAHHRYNADDPSTWMVEMSGTSMAAAHVSGLIAAFLSVRREFIGFPDRVKQLLLDQCLDLRRDPYMQGRGLPSLMRMLGAA</sequence>
<organism evidence="7 8">
    <name type="scientific">Xanthomonas graminis pv. graminis</name>
    <dbReference type="NCBI Taxonomy" id="134874"/>
    <lineage>
        <taxon>Bacteria</taxon>
        <taxon>Pseudomonadati</taxon>
        <taxon>Pseudomonadota</taxon>
        <taxon>Gammaproteobacteria</taxon>
        <taxon>Lysobacterales</taxon>
        <taxon>Lysobacteraceae</taxon>
        <taxon>Xanthomonas</taxon>
        <taxon>Xanthomonas translucens group</taxon>
        <taxon>Xanthomonas graminis</taxon>
    </lineage>
</organism>
<dbReference type="PANTHER" id="PTHR43806:SF11">
    <property type="entry name" value="CEREVISIN-RELATED"/>
    <property type="match status" value="1"/>
</dbReference>
<dbReference type="InterPro" id="IPR000209">
    <property type="entry name" value="Peptidase_S8/S53_dom"/>
</dbReference>
<dbReference type="Pfam" id="PF00082">
    <property type="entry name" value="Peptidase_S8"/>
    <property type="match status" value="1"/>
</dbReference>
<dbReference type="Gene3D" id="3.40.50.200">
    <property type="entry name" value="Peptidase S8/S53 domain"/>
    <property type="match status" value="1"/>
</dbReference>
<dbReference type="SUPFAM" id="SSF52743">
    <property type="entry name" value="Subtilisin-like"/>
    <property type="match status" value="1"/>
</dbReference>
<reference evidence="8" key="1">
    <citation type="submission" date="2016-07" db="EMBL/GenBank/DDBJ databases">
        <authorList>
            <person name="Florea S."/>
            <person name="Webb J.S."/>
            <person name="Jaromczyk J."/>
            <person name="Schardl C.L."/>
        </authorList>
    </citation>
    <scope>NUCLEOTIDE SEQUENCE [LARGE SCALE GENOMIC DNA]</scope>
</reference>
<keyword evidence="3" id="KW-0378">Hydrolase</keyword>
<evidence type="ECO:0000256" key="3">
    <source>
        <dbReference type="ARBA" id="ARBA00022801"/>
    </source>
</evidence>
<comment type="similarity">
    <text evidence="1 5">Belongs to the peptidase S8 family.</text>
</comment>
<dbReference type="PROSITE" id="PS51892">
    <property type="entry name" value="SUBTILASE"/>
    <property type="match status" value="1"/>
</dbReference>
<dbReference type="InterPro" id="IPR036852">
    <property type="entry name" value="Peptidase_S8/S53_dom_sf"/>
</dbReference>
<evidence type="ECO:0000256" key="1">
    <source>
        <dbReference type="ARBA" id="ARBA00011073"/>
    </source>
</evidence>
<evidence type="ECO:0000256" key="4">
    <source>
        <dbReference type="ARBA" id="ARBA00022825"/>
    </source>
</evidence>